<name>A0A836D5P7_SHEEP</name>
<dbReference type="InterPro" id="IPR039529">
    <property type="entry name" value="PGAP1/BST1"/>
</dbReference>
<feature type="transmembrane region" description="Helical" evidence="14">
    <location>
        <begin position="1874"/>
        <end position="1893"/>
    </location>
</feature>
<feature type="repeat" description="ANK" evidence="13">
    <location>
        <begin position="284"/>
        <end position="316"/>
    </location>
</feature>
<dbReference type="Pfam" id="PF07819">
    <property type="entry name" value="PGAP1"/>
    <property type="match status" value="1"/>
</dbReference>
<feature type="transmembrane region" description="Helical" evidence="14">
    <location>
        <begin position="1696"/>
        <end position="1720"/>
    </location>
</feature>
<feature type="repeat" description="ANK" evidence="13">
    <location>
        <begin position="350"/>
        <end position="382"/>
    </location>
</feature>
<comment type="function">
    <text evidence="12 14">GPI inositol-deacylase that catalyzes the remove of the acyl chain linked to the 2-OH position of inositol ring from the GPI-anchored protein (GPI-AP) in the endoplasmic reticulum. Initiates the post-attachment remodeling phase of GPI-AP biogenesis and participates in endoplasmic reticulum (ER)-to-Golgi transport of GPI-anchored protein.</text>
</comment>
<dbReference type="PROSITE" id="PS50297">
    <property type="entry name" value="ANK_REP_REGION"/>
    <property type="match status" value="18"/>
</dbReference>
<dbReference type="EMBL" id="JAEMGP010000002">
    <property type="protein sequence ID" value="KAG5213936.1"/>
    <property type="molecule type" value="Genomic_DNA"/>
</dbReference>
<dbReference type="FunFam" id="3.40.50.1820:FF:000026">
    <property type="entry name" value="GPI inositol-deacylase"/>
    <property type="match status" value="1"/>
</dbReference>
<dbReference type="InterPro" id="IPR036770">
    <property type="entry name" value="Ankyrin_rpt-contain_sf"/>
</dbReference>
<feature type="repeat" description="ANK" evidence="13">
    <location>
        <begin position="784"/>
        <end position="817"/>
    </location>
</feature>
<evidence type="ECO:0000256" key="6">
    <source>
        <dbReference type="ARBA" id="ARBA00022801"/>
    </source>
</evidence>
<keyword evidence="13" id="KW-0040">ANK repeat</keyword>
<evidence type="ECO:0000256" key="2">
    <source>
        <dbReference type="ARBA" id="ARBA00006931"/>
    </source>
</evidence>
<feature type="repeat" description="ANK" evidence="13">
    <location>
        <begin position="444"/>
        <end position="476"/>
    </location>
</feature>
<dbReference type="Pfam" id="PF25141">
    <property type="entry name" value="PGAP1_2nd"/>
    <property type="match status" value="1"/>
</dbReference>
<feature type="repeat" description="ANK" evidence="13">
    <location>
        <begin position="479"/>
        <end position="511"/>
    </location>
</feature>
<gene>
    <name evidence="18" type="ORF">JEQ12_009722</name>
</gene>
<dbReference type="Pfam" id="PF13637">
    <property type="entry name" value="Ank_4"/>
    <property type="match status" value="1"/>
</dbReference>
<feature type="domain" description="GPI inositol-deacylase PGAP1-like alpha/beta" evidence="16">
    <location>
        <begin position="1044"/>
        <end position="1262"/>
    </location>
</feature>
<feature type="compositionally biased region" description="Basic residues" evidence="15">
    <location>
        <begin position="1743"/>
        <end position="1754"/>
    </location>
</feature>
<accession>A0A836D5P7</accession>
<dbReference type="SUPFAM" id="SSF53474">
    <property type="entry name" value="alpha/beta-Hydrolases"/>
    <property type="match status" value="1"/>
</dbReference>
<dbReference type="PROSITE" id="PS50088">
    <property type="entry name" value="ANK_REPEAT"/>
    <property type="match status" value="22"/>
</dbReference>
<feature type="repeat" description="ANK" evidence="13">
    <location>
        <begin position="151"/>
        <end position="183"/>
    </location>
</feature>
<feature type="repeat" description="ANK" evidence="13">
    <location>
        <begin position="582"/>
        <end position="614"/>
    </location>
</feature>
<keyword evidence="9 14" id="KW-1133">Transmembrane helix</keyword>
<dbReference type="InterPro" id="IPR002110">
    <property type="entry name" value="Ankyrin_rpt"/>
</dbReference>
<feature type="transmembrane region" description="Helical" evidence="14">
    <location>
        <begin position="1559"/>
        <end position="1579"/>
    </location>
</feature>
<feature type="repeat" description="ANK" evidence="13">
    <location>
        <begin position="648"/>
        <end position="669"/>
    </location>
</feature>
<feature type="repeat" description="ANK" evidence="13">
    <location>
        <begin position="751"/>
        <end position="783"/>
    </location>
</feature>
<evidence type="ECO:0000256" key="1">
    <source>
        <dbReference type="ARBA" id="ARBA00004477"/>
    </source>
</evidence>
<feature type="domain" description="GPI inositol-deacylase transmembrane" evidence="17">
    <location>
        <begin position="1558"/>
        <end position="1846"/>
    </location>
</feature>
<feature type="repeat" description="ANK" evidence="13">
    <location>
        <begin position="684"/>
        <end position="706"/>
    </location>
</feature>
<dbReference type="Pfam" id="PF15846">
    <property type="entry name" value="DUF4720"/>
    <property type="match status" value="1"/>
</dbReference>
<dbReference type="EC" id="3.1.-.-" evidence="14"/>
<keyword evidence="5 14" id="KW-0812">Transmembrane</keyword>
<dbReference type="GO" id="GO:0005789">
    <property type="term" value="C:endoplasmic reticulum membrane"/>
    <property type="evidence" value="ECO:0007669"/>
    <property type="project" value="UniProtKB-SubCell"/>
</dbReference>
<evidence type="ECO:0000256" key="14">
    <source>
        <dbReference type="RuleBase" id="RU365011"/>
    </source>
</evidence>
<dbReference type="GO" id="GO:0050185">
    <property type="term" value="F:phosphatidylinositol deacylase activity"/>
    <property type="evidence" value="ECO:0007669"/>
    <property type="project" value="TreeGrafter"/>
</dbReference>
<dbReference type="PRINTS" id="PR01415">
    <property type="entry name" value="ANKYRIN"/>
</dbReference>
<sequence>EAVQVLIKHSADVNARDKNWQTPLHVAAANKAVKCAEVIIPLLSSVNVSDRGGRTALHHAALNGHVEMVNLLLAKGANINAFDKKDRRALHWAAYMGHLDVVALLVNHGAEVTCKDKKGYTPLHAAASNGQINVVKHLLNLGVEIDEINVYGNTALHLACYNGQDAVVNELTDYGANVNQPNNSGFTPLHFAAASTHGALCLELLVNNGADVNIQSKDGKSPLHMTAVHGRFTRSQTLIQNGGEIDCVDKDGNTPLHVAARYGHELLINTLITSGADTAKCGIHSMFPLHLAALNAHSDCCRKLLSSGFEIDTPDKFGRTCLHAAAAGGNVECIKLLQSSGADFHKKDKCGRTPLHYAAANCHFHCIETLVTTGASVNETDDWGRTALHYAAASDMDRNKTILGNAHENSEELERARELKEKEAALCLEFLLQHDANPSIRDKEGYSSIHYAAAYGHRQCLELLLERTNSVFEESDSGATKSPLHLAAYNGHHQALEVLLQSLVDLDIRDEKGRTALDLAAFKGHTECVEALINQGASIFVKDNVTKRTPLHASVINGHTLCLRLLLEIADNPEVVDVKDAKGQTPLMLAVAYGHSDAVSLLLEKEANVDAVDIMGCTALHRGIMTGHEECVQMLLEQEVSILCKDSRGRTPLHYAAARGHATWLSELLQMALSEEDCSFKDNQGYTPLHWACYNGNENCIEVLLEQKCFRTFIGNPFTPLHCAIINDHENCASLLLGAIDSSIVNCRDDKGRTPLHAAAFADHVECLQLLLRHNAQVNAADNSGKTPLMMAAENGQAGAVDILVNSAQADLTVKDKDLNTSLHLASSKGHEKCALLILDKIQDESLINAKNNALQTPLHVAARNGLKVVVEELLAKGACVLAVDENATQAVNHSEPKNMVNCITGALKEQLRIGACFIPATECKGLHSAGAAGTVVGEGRSGEAYIKNFVDETLICGGGIMLLHSVNLWNLAFYAFMVFMATLGLWDVFFGFEENKCSMSYMFEYPEYQKIELPKKLAKRYPAYELYLYGEGSYAEEHKVLPLTGIPVLFLPGNAGSYKQVRSIGSIALRKAEDIDFKYHFDFFSVNFNEELVALYGGSLQKQTKFVHECIKTILKLYKGQEFAPKSVAIIGHSMGGLVARALLTLKNFKQDLINLLVTQATPHVAPVMPLDRFITDFYMTVNNYWILNARQINLTTLSVAGGFRDYQVRSGLTFLPKLSHHTSALSVVSSAVPKTWVSTDHLSIVWCKQLQLTTIRAFFDLIDADTKQITQNPKKKLSVLNHHFIRHPAKHFEENPSIISDLTGTSMWVPVKVSKWTYVAYNESDKIYFTFPLANHRKIYTHVHCQSTMLDTNSWIFGCINSTSMCRQGVDLSWKAELLPTIKFLTLRLQDYPSLSHLVVYVPSIHGSKFVVDCEFFKKETRSIQLPVTHLFSFGLSSRKVILNTSGLFYNIELLNFGQIYQAFKINVVSKCSGVKEEITSIYKLHIPWSYEDSLTIAQVPSSTEISVKLHIAQPDNDSHVALLKMYTSSDCQYEVTVKTSFSQILGQVVRFHGGALPAYVISSILLAYGGQLYSLFSTGHCLEYATLLDKEAKPYKVDPFVIMVKFLLGYKWFKELWDMLLLPELDAIVLTSQSMCFPLVSLILFLFGTCTAYWGGLLSSTSVRLLSSLWLALKRPSELPKDIKIISPDLPILTIVLILISWTTCGAFAILLTYLYYVFKIVHLQASLTTFKNSQTVNPKHSRRSEKKSNHHKDSVVHHLRLSASDAEDSLRMHSTLINLLTWIVLLSMPSLIYWLKNLRYYFKLNPDPCKPLAFILIPTMAILGNTYTTSIKSRKNPSLTCYSFGVTPSLVIDISLILPFTQLPSIMPKAFLLLAGALVLPGLVQGVMLGNEEKWKPLNIPRNRDLKSGGFKTTDEASH</sequence>
<feature type="repeat" description="ANK" evidence="13">
    <location>
        <begin position="546"/>
        <end position="578"/>
    </location>
</feature>
<keyword evidence="7 14" id="KW-0256">Endoplasmic reticulum</keyword>
<dbReference type="InterPro" id="IPR031699">
    <property type="entry name" value="DUF4720"/>
</dbReference>
<feature type="repeat" description="ANK" evidence="13">
    <location>
        <begin position="52"/>
        <end position="84"/>
    </location>
</feature>
<proteinExistence type="inferred from homology"/>
<evidence type="ECO:0000256" key="4">
    <source>
        <dbReference type="ARBA" id="ARBA00022448"/>
    </source>
</evidence>
<dbReference type="Pfam" id="PF25140">
    <property type="entry name" value="PGAP1_TMD"/>
    <property type="match status" value="1"/>
</dbReference>
<dbReference type="SUPFAM" id="SSF48403">
    <property type="entry name" value="Ankyrin repeat"/>
    <property type="match status" value="4"/>
</dbReference>
<dbReference type="GO" id="GO:0006888">
    <property type="term" value="P:endoplasmic reticulum to Golgi vesicle-mediated transport"/>
    <property type="evidence" value="ECO:0007669"/>
    <property type="project" value="TreeGrafter"/>
</dbReference>
<feature type="repeat" description="ANK" evidence="13">
    <location>
        <begin position="218"/>
        <end position="250"/>
    </location>
</feature>
<feature type="region of interest" description="Disordered" evidence="15">
    <location>
        <begin position="1738"/>
        <end position="1757"/>
    </location>
</feature>
<comment type="similarity">
    <text evidence="2 14">Belongs to the GPI inositol-deacylase family.</text>
</comment>
<dbReference type="Pfam" id="PF12796">
    <property type="entry name" value="Ank_2"/>
    <property type="match status" value="8"/>
</dbReference>
<evidence type="ECO:0000256" key="11">
    <source>
        <dbReference type="ARBA" id="ARBA00023180"/>
    </source>
</evidence>
<feature type="repeat" description="ANK" evidence="13">
    <location>
        <begin position="854"/>
        <end position="886"/>
    </location>
</feature>
<keyword evidence="4 14" id="KW-0813">Transport</keyword>
<feature type="non-terminal residue" evidence="18">
    <location>
        <position position="1923"/>
    </location>
</feature>
<evidence type="ECO:0000256" key="13">
    <source>
        <dbReference type="PROSITE-ProRule" id="PRU00023"/>
    </source>
</evidence>
<dbReference type="PANTHER" id="PTHR15495:SF7">
    <property type="entry name" value="GPI INOSITOL-DEACYLASE"/>
    <property type="match status" value="1"/>
</dbReference>
<dbReference type="GO" id="GO:0006505">
    <property type="term" value="P:GPI anchor metabolic process"/>
    <property type="evidence" value="ECO:0007669"/>
    <property type="project" value="TreeGrafter"/>
</dbReference>
<keyword evidence="11" id="KW-0325">Glycoprotein</keyword>
<feature type="transmembrane region" description="Helical" evidence="14">
    <location>
        <begin position="1843"/>
        <end position="1862"/>
    </location>
</feature>
<comment type="caution">
    <text evidence="18">The sequence shown here is derived from an EMBL/GenBank/DDBJ whole genome shotgun (WGS) entry which is preliminary data.</text>
</comment>
<feature type="repeat" description="ANK" evidence="13">
    <location>
        <begin position="615"/>
        <end position="647"/>
    </location>
</feature>
<feature type="repeat" description="ANK" evidence="13">
    <location>
        <begin position="512"/>
        <end position="544"/>
    </location>
</feature>
<feature type="repeat" description="ANK" evidence="13">
    <location>
        <begin position="85"/>
        <end position="117"/>
    </location>
</feature>
<keyword evidence="8 14" id="KW-0653">Protein transport</keyword>
<dbReference type="Pfam" id="PF00023">
    <property type="entry name" value="Ank"/>
    <property type="match status" value="3"/>
</dbReference>
<evidence type="ECO:0000313" key="19">
    <source>
        <dbReference type="Proteomes" id="UP000664991"/>
    </source>
</evidence>
<keyword evidence="10 14" id="KW-0472">Membrane</keyword>
<dbReference type="Proteomes" id="UP000664991">
    <property type="component" value="Unassembled WGS sequence"/>
</dbReference>
<feature type="repeat" description="ANK" evidence="13">
    <location>
        <begin position="118"/>
        <end position="150"/>
    </location>
</feature>
<dbReference type="Pfam" id="PF24660">
    <property type="entry name" value="PGAP1_3rd"/>
    <property type="match status" value="1"/>
</dbReference>
<evidence type="ECO:0000259" key="16">
    <source>
        <dbReference type="Pfam" id="PF07819"/>
    </source>
</evidence>
<dbReference type="InterPro" id="IPR056824">
    <property type="entry name" value="PGAP1_TMD"/>
</dbReference>
<feature type="repeat" description="ANK" evidence="13">
    <location>
        <begin position="317"/>
        <end position="349"/>
    </location>
</feature>
<evidence type="ECO:0000259" key="17">
    <source>
        <dbReference type="Pfam" id="PF25140"/>
    </source>
</evidence>
<dbReference type="InterPro" id="IPR029058">
    <property type="entry name" value="AB_hydrolase_fold"/>
</dbReference>
<dbReference type="Gene3D" id="1.25.40.20">
    <property type="entry name" value="Ankyrin repeat-containing domain"/>
    <property type="match status" value="9"/>
</dbReference>
<dbReference type="Gene3D" id="3.40.50.1820">
    <property type="entry name" value="alpha/beta hydrolase"/>
    <property type="match status" value="1"/>
</dbReference>
<feature type="repeat" description="ANK" evidence="13">
    <location>
        <begin position="19"/>
        <end position="51"/>
    </location>
</feature>
<evidence type="ECO:0000256" key="8">
    <source>
        <dbReference type="ARBA" id="ARBA00022927"/>
    </source>
</evidence>
<feature type="repeat" description="ANK" evidence="13">
    <location>
        <begin position="251"/>
        <end position="277"/>
    </location>
</feature>
<evidence type="ECO:0000256" key="10">
    <source>
        <dbReference type="ARBA" id="ARBA00023136"/>
    </source>
</evidence>
<evidence type="ECO:0000256" key="15">
    <source>
        <dbReference type="SAM" id="MobiDB-lite"/>
    </source>
</evidence>
<evidence type="ECO:0000256" key="12">
    <source>
        <dbReference type="ARBA" id="ARBA00093318"/>
    </source>
</evidence>
<evidence type="ECO:0000256" key="7">
    <source>
        <dbReference type="ARBA" id="ARBA00022824"/>
    </source>
</evidence>
<dbReference type="GO" id="GO:0015031">
    <property type="term" value="P:protein transport"/>
    <property type="evidence" value="ECO:0007669"/>
    <property type="project" value="UniProtKB-KW"/>
</dbReference>
<feature type="transmembrane region" description="Helical" evidence="14">
    <location>
        <begin position="1628"/>
        <end position="1650"/>
    </location>
</feature>
<dbReference type="InterPro" id="IPR012908">
    <property type="entry name" value="PGAP1-ab_dom-like"/>
</dbReference>
<evidence type="ECO:0000256" key="9">
    <source>
        <dbReference type="ARBA" id="ARBA00022989"/>
    </source>
</evidence>
<reference evidence="18 19" key="1">
    <citation type="submission" date="2020-12" db="EMBL/GenBank/DDBJ databases">
        <title>De novo assembly of Tibetan sheep genome.</title>
        <authorList>
            <person name="Li X."/>
        </authorList>
    </citation>
    <scope>NUCLEOTIDE SEQUENCE [LARGE SCALE GENOMIC DNA]</scope>
    <source>
        <tissue evidence="18">Heart</tissue>
    </source>
</reference>
<evidence type="ECO:0000256" key="3">
    <source>
        <dbReference type="ARBA" id="ARBA00015856"/>
    </source>
</evidence>
<comment type="subcellular location">
    <subcellularLocation>
        <location evidence="1">Endoplasmic reticulum membrane</location>
        <topology evidence="1">Multi-pass membrane protein</topology>
    </subcellularLocation>
</comment>
<feature type="repeat" description="ANK" evidence="13">
    <location>
        <begin position="184"/>
        <end position="217"/>
    </location>
</feature>
<keyword evidence="6 14" id="KW-0378">Hydrolase</keyword>
<dbReference type="SMART" id="SM00248">
    <property type="entry name" value="ANK"/>
    <property type="match status" value="25"/>
</dbReference>
<dbReference type="PANTHER" id="PTHR15495">
    <property type="entry name" value="NEGATIVE REGULATOR OF VESICLE FORMATION-RELATED"/>
    <property type="match status" value="1"/>
</dbReference>
<evidence type="ECO:0000313" key="18">
    <source>
        <dbReference type="EMBL" id="KAG5213936.1"/>
    </source>
</evidence>
<feature type="transmembrane region" description="Helical" evidence="14">
    <location>
        <begin position="1780"/>
        <end position="1799"/>
    </location>
</feature>
<protein>
    <recommendedName>
        <fullName evidence="3 14">GPI inositol-deacylase</fullName>
        <ecNumber evidence="14">3.1.-.-</ecNumber>
    </recommendedName>
</protein>
<organism evidence="18 19">
    <name type="scientific">Ovis aries</name>
    <name type="common">Sheep</name>
    <dbReference type="NCBI Taxonomy" id="9940"/>
    <lineage>
        <taxon>Eukaryota</taxon>
        <taxon>Metazoa</taxon>
        <taxon>Chordata</taxon>
        <taxon>Craniata</taxon>
        <taxon>Vertebrata</taxon>
        <taxon>Euteleostomi</taxon>
        <taxon>Mammalia</taxon>
        <taxon>Eutheria</taxon>
        <taxon>Laurasiatheria</taxon>
        <taxon>Artiodactyla</taxon>
        <taxon>Ruminantia</taxon>
        <taxon>Pecora</taxon>
        <taxon>Bovidae</taxon>
        <taxon>Caprinae</taxon>
        <taxon>Ovis</taxon>
    </lineage>
</organism>
<evidence type="ECO:0000256" key="5">
    <source>
        <dbReference type="ARBA" id="ARBA00022692"/>
    </source>
</evidence>